<feature type="compositionally biased region" description="Polar residues" evidence="1">
    <location>
        <begin position="1"/>
        <end position="15"/>
    </location>
</feature>
<dbReference type="EMBL" id="CAMGYJ010000002">
    <property type="protein sequence ID" value="CAI0378695.1"/>
    <property type="molecule type" value="Genomic_DNA"/>
</dbReference>
<accession>A0AAV0H2Z7</accession>
<feature type="region of interest" description="Disordered" evidence="1">
    <location>
        <begin position="1"/>
        <end position="23"/>
    </location>
</feature>
<protein>
    <submittedName>
        <fullName evidence="2">Uncharacterized protein</fullName>
    </submittedName>
</protein>
<reference evidence="2" key="1">
    <citation type="submission" date="2022-08" db="EMBL/GenBank/DDBJ databases">
        <authorList>
            <person name="Gutierrez-Valencia J."/>
        </authorList>
    </citation>
    <scope>NUCLEOTIDE SEQUENCE</scope>
</reference>
<evidence type="ECO:0000256" key="1">
    <source>
        <dbReference type="SAM" id="MobiDB-lite"/>
    </source>
</evidence>
<keyword evidence="3" id="KW-1185">Reference proteome</keyword>
<evidence type="ECO:0000313" key="3">
    <source>
        <dbReference type="Proteomes" id="UP001154282"/>
    </source>
</evidence>
<dbReference type="Proteomes" id="UP001154282">
    <property type="component" value="Unassembled WGS sequence"/>
</dbReference>
<dbReference type="AlphaFoldDB" id="A0AAV0H2Z7"/>
<name>A0AAV0H2Z7_9ROSI</name>
<gene>
    <name evidence="2" type="ORF">LITE_LOCUS1970</name>
</gene>
<evidence type="ECO:0000313" key="2">
    <source>
        <dbReference type="EMBL" id="CAI0378695.1"/>
    </source>
</evidence>
<proteinExistence type="predicted"/>
<sequence>MWLRPSSVTSNSTTCPKKKPTLS</sequence>
<comment type="caution">
    <text evidence="2">The sequence shown here is derived from an EMBL/GenBank/DDBJ whole genome shotgun (WGS) entry which is preliminary data.</text>
</comment>
<organism evidence="2 3">
    <name type="scientific">Linum tenue</name>
    <dbReference type="NCBI Taxonomy" id="586396"/>
    <lineage>
        <taxon>Eukaryota</taxon>
        <taxon>Viridiplantae</taxon>
        <taxon>Streptophyta</taxon>
        <taxon>Embryophyta</taxon>
        <taxon>Tracheophyta</taxon>
        <taxon>Spermatophyta</taxon>
        <taxon>Magnoliopsida</taxon>
        <taxon>eudicotyledons</taxon>
        <taxon>Gunneridae</taxon>
        <taxon>Pentapetalae</taxon>
        <taxon>rosids</taxon>
        <taxon>fabids</taxon>
        <taxon>Malpighiales</taxon>
        <taxon>Linaceae</taxon>
        <taxon>Linum</taxon>
    </lineage>
</organism>